<name>W4GM78_APHAT</name>
<evidence type="ECO:0000313" key="1">
    <source>
        <dbReference type="EMBL" id="ETV80777.1"/>
    </source>
</evidence>
<sequence length="245" mass="27434">MEYLTKSGKRFKHFPSARYAVDVTFQQTHAPVVSFGEKRVFFSKKHALHGMKVEFNIIHDLPVVLHDSTWRVSDVEGLSPRAVHSVVLHDATMSDVPSCSCLVIFLVQEFLRYQAIQVHTKESVRILRLRNMFTRVEQAVTNNGHLYRLFVLNMTAFENAIKSGTSDGGLRSFTLPINDVNSGAFMPPDTVPARPPAKRKSKDDVNSCVVQQAITLMSTVLALCLANKGSEKQPKVLTPPMINLK</sequence>
<gene>
    <name evidence="1" type="ORF">H257_06260</name>
</gene>
<reference evidence="1" key="1">
    <citation type="submission" date="2013-12" db="EMBL/GenBank/DDBJ databases">
        <title>The Genome Sequence of Aphanomyces astaci APO3.</title>
        <authorList>
            <consortium name="The Broad Institute Genomics Platform"/>
            <person name="Russ C."/>
            <person name="Tyler B."/>
            <person name="van West P."/>
            <person name="Dieguez-Uribeondo J."/>
            <person name="Young S.K."/>
            <person name="Zeng Q."/>
            <person name="Gargeya S."/>
            <person name="Fitzgerald M."/>
            <person name="Abouelleil A."/>
            <person name="Alvarado L."/>
            <person name="Chapman S.B."/>
            <person name="Gainer-Dewar J."/>
            <person name="Goldberg J."/>
            <person name="Griggs A."/>
            <person name="Gujja S."/>
            <person name="Hansen M."/>
            <person name="Howarth C."/>
            <person name="Imamovic A."/>
            <person name="Ireland A."/>
            <person name="Larimer J."/>
            <person name="McCowan C."/>
            <person name="Murphy C."/>
            <person name="Pearson M."/>
            <person name="Poon T.W."/>
            <person name="Priest M."/>
            <person name="Roberts A."/>
            <person name="Saif S."/>
            <person name="Shea T."/>
            <person name="Sykes S."/>
            <person name="Wortman J."/>
            <person name="Nusbaum C."/>
            <person name="Birren B."/>
        </authorList>
    </citation>
    <scope>NUCLEOTIDE SEQUENCE [LARGE SCALE GENOMIC DNA]</scope>
    <source>
        <strain evidence="1">APO3</strain>
    </source>
</reference>
<organism evidence="1">
    <name type="scientific">Aphanomyces astaci</name>
    <name type="common">Crayfish plague agent</name>
    <dbReference type="NCBI Taxonomy" id="112090"/>
    <lineage>
        <taxon>Eukaryota</taxon>
        <taxon>Sar</taxon>
        <taxon>Stramenopiles</taxon>
        <taxon>Oomycota</taxon>
        <taxon>Saprolegniomycetes</taxon>
        <taxon>Saprolegniales</taxon>
        <taxon>Verrucalvaceae</taxon>
        <taxon>Aphanomyces</taxon>
    </lineage>
</organism>
<dbReference type="EMBL" id="KI913125">
    <property type="protein sequence ID" value="ETV80777.1"/>
    <property type="molecule type" value="Genomic_DNA"/>
</dbReference>
<dbReference type="RefSeq" id="XP_009829724.1">
    <property type="nucleotide sequence ID" value="XM_009831422.1"/>
</dbReference>
<dbReference type="VEuPathDB" id="FungiDB:H257_06260"/>
<dbReference type="AlphaFoldDB" id="W4GM78"/>
<accession>W4GM78</accession>
<dbReference type="GeneID" id="20808256"/>
<proteinExistence type="predicted"/>
<protein>
    <submittedName>
        <fullName evidence="1">Uncharacterized protein</fullName>
    </submittedName>
</protein>